<organism evidence="2 3">
    <name type="scientific">Mariprofundus ferrinatatus</name>
    <dbReference type="NCBI Taxonomy" id="1921087"/>
    <lineage>
        <taxon>Bacteria</taxon>
        <taxon>Pseudomonadati</taxon>
        <taxon>Pseudomonadota</taxon>
        <taxon>Candidatius Mariprofundia</taxon>
        <taxon>Mariprofundales</taxon>
        <taxon>Mariprofundaceae</taxon>
        <taxon>Mariprofundus</taxon>
    </lineage>
</organism>
<accession>A0A2K8L1A4</accession>
<proteinExistence type="predicted"/>
<evidence type="ECO:0000313" key="3">
    <source>
        <dbReference type="Proteomes" id="UP000231637"/>
    </source>
</evidence>
<name>A0A2K8L1A4_9PROT</name>
<keyword evidence="3" id="KW-1185">Reference proteome</keyword>
<keyword evidence="1" id="KW-0812">Transmembrane</keyword>
<dbReference type="RefSeq" id="WP_100264617.1">
    <property type="nucleotide sequence ID" value="NZ_CP018800.1"/>
</dbReference>
<keyword evidence="1" id="KW-0472">Membrane</keyword>
<dbReference type="EMBL" id="CP018800">
    <property type="protein sequence ID" value="ATX81100.1"/>
    <property type="molecule type" value="Genomic_DNA"/>
</dbReference>
<gene>
    <name evidence="2" type="ORF">Ga0123462_0223</name>
</gene>
<sequence length="63" mass="6836">MSKEVTIIDIKMPFMSMVIFMVKAAIASIPAFIILSVIGSIIFGVMGAMFGVGQVEMLTPQHF</sequence>
<keyword evidence="1" id="KW-1133">Transmembrane helix</keyword>
<feature type="transmembrane region" description="Helical" evidence="1">
    <location>
        <begin position="20"/>
        <end position="50"/>
    </location>
</feature>
<dbReference type="OrthoDB" id="5296797at2"/>
<dbReference type="Proteomes" id="UP000231637">
    <property type="component" value="Chromosome"/>
</dbReference>
<evidence type="ECO:0000313" key="2">
    <source>
        <dbReference type="EMBL" id="ATX81100.1"/>
    </source>
</evidence>
<dbReference type="AlphaFoldDB" id="A0A2K8L1A4"/>
<evidence type="ECO:0000256" key="1">
    <source>
        <dbReference type="SAM" id="Phobius"/>
    </source>
</evidence>
<reference evidence="2 3" key="1">
    <citation type="submission" date="2016-12" db="EMBL/GenBank/DDBJ databases">
        <title>Isolation and genomic insights into novel planktonic Zetaproteobacteria from stratified waters of the Chesapeake Bay.</title>
        <authorList>
            <person name="McAllister S.M."/>
            <person name="Kato S."/>
            <person name="Chan C.S."/>
            <person name="Chiu B.K."/>
            <person name="Field E.K."/>
        </authorList>
    </citation>
    <scope>NUCLEOTIDE SEQUENCE [LARGE SCALE GENOMIC DNA]</scope>
    <source>
        <strain evidence="2 3">CP-8</strain>
    </source>
</reference>
<dbReference type="KEGG" id="mfn:Ga0123462_0223"/>
<protein>
    <submittedName>
        <fullName evidence="2">Uncharacterized protein</fullName>
    </submittedName>
</protein>